<dbReference type="CDD" id="cd05387">
    <property type="entry name" value="BY-kinase"/>
    <property type="match status" value="1"/>
</dbReference>
<evidence type="ECO:0000256" key="4">
    <source>
        <dbReference type="ARBA" id="ARBA00011903"/>
    </source>
</evidence>
<evidence type="ECO:0000256" key="5">
    <source>
        <dbReference type="ARBA" id="ARBA00022475"/>
    </source>
</evidence>
<dbReference type="PANTHER" id="PTHR32309">
    <property type="entry name" value="TYROSINE-PROTEIN KINASE"/>
    <property type="match status" value="1"/>
</dbReference>
<dbReference type="AlphaFoldDB" id="A0A918W063"/>
<proteinExistence type="inferred from homology"/>
<dbReference type="GO" id="GO:0005886">
    <property type="term" value="C:plasma membrane"/>
    <property type="evidence" value="ECO:0007669"/>
    <property type="project" value="UniProtKB-SubCell"/>
</dbReference>
<comment type="similarity">
    <text evidence="3">Belongs to the etk/wzc family.</text>
</comment>
<keyword evidence="7" id="KW-0808">Transferase</keyword>
<evidence type="ECO:0000256" key="3">
    <source>
        <dbReference type="ARBA" id="ARBA00008883"/>
    </source>
</evidence>
<evidence type="ECO:0000256" key="12">
    <source>
        <dbReference type="ARBA" id="ARBA00022989"/>
    </source>
</evidence>
<dbReference type="InterPro" id="IPR025669">
    <property type="entry name" value="AAA_dom"/>
</dbReference>
<evidence type="ECO:0000256" key="16">
    <source>
        <dbReference type="SAM" id="Phobius"/>
    </source>
</evidence>
<dbReference type="GO" id="GO:0005524">
    <property type="term" value="F:ATP binding"/>
    <property type="evidence" value="ECO:0007669"/>
    <property type="project" value="UniProtKB-KW"/>
</dbReference>
<feature type="transmembrane region" description="Helical" evidence="16">
    <location>
        <begin position="27"/>
        <end position="46"/>
    </location>
</feature>
<comment type="catalytic activity">
    <reaction evidence="15">
        <text>L-tyrosyl-[protein] + ATP = O-phospho-L-tyrosyl-[protein] + ADP + H(+)</text>
        <dbReference type="Rhea" id="RHEA:10596"/>
        <dbReference type="Rhea" id="RHEA-COMP:10136"/>
        <dbReference type="Rhea" id="RHEA-COMP:20101"/>
        <dbReference type="ChEBI" id="CHEBI:15378"/>
        <dbReference type="ChEBI" id="CHEBI:30616"/>
        <dbReference type="ChEBI" id="CHEBI:46858"/>
        <dbReference type="ChEBI" id="CHEBI:61978"/>
        <dbReference type="ChEBI" id="CHEBI:456216"/>
        <dbReference type="EC" id="2.7.10.2"/>
    </reaction>
</comment>
<keyword evidence="14" id="KW-0829">Tyrosine-protein kinase</keyword>
<name>A0A918W063_9FLAO</name>
<evidence type="ECO:0000256" key="11">
    <source>
        <dbReference type="ARBA" id="ARBA00022840"/>
    </source>
</evidence>
<evidence type="ECO:0000256" key="14">
    <source>
        <dbReference type="ARBA" id="ARBA00023137"/>
    </source>
</evidence>
<evidence type="ECO:0000313" key="21">
    <source>
        <dbReference type="Proteomes" id="UP000610456"/>
    </source>
</evidence>
<keyword evidence="6" id="KW-0997">Cell inner membrane</keyword>
<evidence type="ECO:0000259" key="19">
    <source>
        <dbReference type="Pfam" id="PF13807"/>
    </source>
</evidence>
<protein>
    <recommendedName>
        <fullName evidence="4">non-specific protein-tyrosine kinase</fullName>
        <ecNumber evidence="4">2.7.10.2</ecNumber>
    </recommendedName>
</protein>
<keyword evidence="21" id="KW-1185">Reference proteome</keyword>
<keyword evidence="5" id="KW-1003">Cell membrane</keyword>
<keyword evidence="12 16" id="KW-1133">Transmembrane helix</keyword>
<reference evidence="20" key="1">
    <citation type="journal article" date="2014" name="Int. J. Syst. Evol. Microbiol.">
        <title>Complete genome sequence of Corynebacterium casei LMG S-19264T (=DSM 44701T), isolated from a smear-ripened cheese.</title>
        <authorList>
            <consortium name="US DOE Joint Genome Institute (JGI-PGF)"/>
            <person name="Walter F."/>
            <person name="Albersmeier A."/>
            <person name="Kalinowski J."/>
            <person name="Ruckert C."/>
        </authorList>
    </citation>
    <scope>NUCLEOTIDE SEQUENCE</scope>
    <source>
        <strain evidence="20">KCTC 12719</strain>
    </source>
</reference>
<keyword evidence="10 20" id="KW-0418">Kinase</keyword>
<dbReference type="EMBL" id="BMXB01000021">
    <property type="protein sequence ID" value="GHA49663.1"/>
    <property type="molecule type" value="Genomic_DNA"/>
</dbReference>
<keyword evidence="13 16" id="KW-0472">Membrane</keyword>
<dbReference type="Pfam" id="PF13614">
    <property type="entry name" value="AAA_31"/>
    <property type="match status" value="1"/>
</dbReference>
<keyword evidence="9" id="KW-0547">Nucleotide-binding</keyword>
<evidence type="ECO:0000313" key="20">
    <source>
        <dbReference type="EMBL" id="GHA49663.1"/>
    </source>
</evidence>
<reference evidence="20" key="2">
    <citation type="submission" date="2020-09" db="EMBL/GenBank/DDBJ databases">
        <authorList>
            <person name="Sun Q."/>
            <person name="Kim S."/>
        </authorList>
    </citation>
    <scope>NUCLEOTIDE SEQUENCE</scope>
    <source>
        <strain evidence="20">KCTC 12719</strain>
    </source>
</reference>
<dbReference type="InterPro" id="IPR050445">
    <property type="entry name" value="Bact_polysacc_biosynth/exp"/>
</dbReference>
<evidence type="ECO:0000259" key="17">
    <source>
        <dbReference type="Pfam" id="PF02706"/>
    </source>
</evidence>
<dbReference type="RefSeq" id="WP_229793802.1">
    <property type="nucleotide sequence ID" value="NZ_BMXB01000021.1"/>
</dbReference>
<feature type="domain" description="AAA" evidence="18">
    <location>
        <begin position="589"/>
        <end position="724"/>
    </location>
</feature>
<organism evidence="20 21">
    <name type="scientific">Salinimicrobium marinum</name>
    <dbReference type="NCBI Taxonomy" id="680283"/>
    <lineage>
        <taxon>Bacteria</taxon>
        <taxon>Pseudomonadati</taxon>
        <taxon>Bacteroidota</taxon>
        <taxon>Flavobacteriia</taxon>
        <taxon>Flavobacteriales</taxon>
        <taxon>Flavobacteriaceae</taxon>
        <taxon>Salinimicrobium</taxon>
    </lineage>
</organism>
<evidence type="ECO:0000256" key="7">
    <source>
        <dbReference type="ARBA" id="ARBA00022679"/>
    </source>
</evidence>
<dbReference type="Gene3D" id="3.40.50.300">
    <property type="entry name" value="P-loop containing nucleotide triphosphate hydrolases"/>
    <property type="match status" value="1"/>
</dbReference>
<comment type="caution">
    <text evidence="20">The sequence shown here is derived from an EMBL/GenBank/DDBJ whole genome shotgun (WGS) entry which is preliminary data.</text>
</comment>
<evidence type="ECO:0000256" key="9">
    <source>
        <dbReference type="ARBA" id="ARBA00022741"/>
    </source>
</evidence>
<gene>
    <name evidence="20" type="ORF">GCM10007103_33190</name>
</gene>
<evidence type="ECO:0000256" key="6">
    <source>
        <dbReference type="ARBA" id="ARBA00022519"/>
    </source>
</evidence>
<keyword evidence="8 16" id="KW-0812">Transmembrane</keyword>
<dbReference type="InterPro" id="IPR005702">
    <property type="entry name" value="Wzc-like_C"/>
</dbReference>
<comment type="subcellular location">
    <subcellularLocation>
        <location evidence="1">Cell inner membrane</location>
        <topology evidence="1">Multi-pass membrane protein</topology>
    </subcellularLocation>
</comment>
<dbReference type="SUPFAM" id="SSF52540">
    <property type="entry name" value="P-loop containing nucleoside triphosphate hydrolases"/>
    <property type="match status" value="1"/>
</dbReference>
<evidence type="ECO:0000256" key="8">
    <source>
        <dbReference type="ARBA" id="ARBA00022692"/>
    </source>
</evidence>
<dbReference type="Proteomes" id="UP000610456">
    <property type="component" value="Unassembled WGS sequence"/>
</dbReference>
<dbReference type="GO" id="GO:0004715">
    <property type="term" value="F:non-membrane spanning protein tyrosine kinase activity"/>
    <property type="evidence" value="ECO:0007669"/>
    <property type="project" value="UniProtKB-EC"/>
</dbReference>
<dbReference type="InterPro" id="IPR032807">
    <property type="entry name" value="GNVR"/>
</dbReference>
<dbReference type="NCBIfam" id="TIGR01007">
    <property type="entry name" value="eps_fam"/>
    <property type="match status" value="1"/>
</dbReference>
<feature type="domain" description="Polysaccharide chain length determinant N-terminal" evidence="17">
    <location>
        <begin position="26"/>
        <end position="108"/>
    </location>
</feature>
<dbReference type="Pfam" id="PF02706">
    <property type="entry name" value="Wzz"/>
    <property type="match status" value="1"/>
</dbReference>
<evidence type="ECO:0000256" key="13">
    <source>
        <dbReference type="ARBA" id="ARBA00023136"/>
    </source>
</evidence>
<dbReference type="InterPro" id="IPR003856">
    <property type="entry name" value="LPS_length_determ_N"/>
</dbReference>
<sequence>MVYNNNVTKSGFEKINFKQELEKYLRYWPWFILSLGLFLSLGFFYLRHTTPIYSAKASIIIKDESAGSGVGTAIYSELGIGGMGANNFDTEIGILKSRSLMEEVVKSLNLQVQYFKEGKLRTVEIYDEIPFNLQVMRMDEAALKKLGGAGYEIEKTSSGFQVRNLEEITSKKVPSGVVLNLGFADIVLSENSIPEYENLSEKTIVTFSTLENMATRYRNGIHVMQEAKSSGLINLELKDPVKQRARDILDQLIFEYNRDAIEDRNLIARNTANFVNERLAIINGELDSVETGKETFKEDHLLTDIQAQSQLFIQNANEYNKRRQEVGTQLELTKAMLDYIASNSKSDLLPANLGIAESGINEQISEYNNLVLERNRIYRGSSEKNPVVIRLNNNIDQIKNNVVQSLRTMHSNLEINQEDLRRQTLSIGHQIYAVPSKEREYRGIERQQNIKETLYLFLLQKREENSLSLAVTEPKAKIVDRAYYQDFPVAPSSRNIYLGTFILGLFLPISAIYVKDILNDKITKKGDIEGEIREIPLIGMIPKIKSKKDGIIRDNDRSFLAESFRILITNLQYLLINTKNKTGGVTLFITSTKKGEGKTFTAVNLAVTLANTGKKVLLLGADLRNPKLQAYKANNDCLLGISDYLLNDNHKLKFLIGPSNLHQKIDVLSSGSIPPNPYELLKQEKVTFMFDELGAMYDYIIVDTAPAMLVADTFLITKFADAVLFLLRSGYTEKELLEFPLSSKEEGKLTNVSFVLNDLKMENMGYGRKYGYGYGEERKKSWEKKRSHKAIPSFR</sequence>
<evidence type="ECO:0000259" key="18">
    <source>
        <dbReference type="Pfam" id="PF13614"/>
    </source>
</evidence>
<evidence type="ECO:0000256" key="1">
    <source>
        <dbReference type="ARBA" id="ARBA00004429"/>
    </source>
</evidence>
<dbReference type="Pfam" id="PF13807">
    <property type="entry name" value="GNVR"/>
    <property type="match status" value="1"/>
</dbReference>
<evidence type="ECO:0000256" key="15">
    <source>
        <dbReference type="ARBA" id="ARBA00051245"/>
    </source>
</evidence>
<feature type="domain" description="Tyrosine-protein kinase G-rich" evidence="19">
    <location>
        <begin position="445"/>
        <end position="516"/>
    </location>
</feature>
<dbReference type="PANTHER" id="PTHR32309:SF13">
    <property type="entry name" value="FERRIC ENTEROBACTIN TRANSPORT PROTEIN FEPE"/>
    <property type="match status" value="1"/>
</dbReference>
<keyword evidence="11" id="KW-0067">ATP-binding</keyword>
<evidence type="ECO:0000256" key="2">
    <source>
        <dbReference type="ARBA" id="ARBA00007316"/>
    </source>
</evidence>
<comment type="similarity">
    <text evidence="2">Belongs to the CpsD/CapB family.</text>
</comment>
<dbReference type="InterPro" id="IPR027417">
    <property type="entry name" value="P-loop_NTPase"/>
</dbReference>
<evidence type="ECO:0000256" key="10">
    <source>
        <dbReference type="ARBA" id="ARBA00022777"/>
    </source>
</evidence>
<dbReference type="EC" id="2.7.10.2" evidence="4"/>
<accession>A0A918W063</accession>